<protein>
    <submittedName>
        <fullName evidence="1">Uncharacterized protein</fullName>
    </submittedName>
</protein>
<dbReference type="EMBL" id="LS398110">
    <property type="protein sequence ID" value="SPP98304.1"/>
    <property type="molecule type" value="Genomic_DNA"/>
</dbReference>
<gene>
    <name evidence="1" type="ORF">BRAD3257_7622</name>
</gene>
<dbReference type="KEGG" id="bvz:BRAD3257_7622"/>
<dbReference type="AlphaFoldDB" id="A0A2U3QA65"/>
<name>A0A2U3QA65_9BRAD</name>
<dbReference type="Proteomes" id="UP000246085">
    <property type="component" value="Chromosome BRAD3257"/>
</dbReference>
<organism evidence="1 2">
    <name type="scientific">Bradyrhizobium vignae</name>
    <dbReference type="NCBI Taxonomy" id="1549949"/>
    <lineage>
        <taxon>Bacteria</taxon>
        <taxon>Pseudomonadati</taxon>
        <taxon>Pseudomonadota</taxon>
        <taxon>Alphaproteobacteria</taxon>
        <taxon>Hyphomicrobiales</taxon>
        <taxon>Nitrobacteraceae</taxon>
        <taxon>Bradyrhizobium</taxon>
    </lineage>
</organism>
<accession>A0A2U3QA65</accession>
<proteinExistence type="predicted"/>
<sequence length="165" mass="18226">MHELGQVCRRKLLRDIQVIVAFATDCQITDGRRSVSEQKAPGVPRELEIARSIENAVGRLPHRRGSPARLWHGSSLSAAAARLVIMPAQGFDQKMFARTGKTALPALPMACESNERWSAIARCRNFLKSSRPSCTVYWQSSTRRARAARAGDHVVLRPGVLPVIS</sequence>
<evidence type="ECO:0000313" key="2">
    <source>
        <dbReference type="Proteomes" id="UP000246085"/>
    </source>
</evidence>
<reference evidence="1 2" key="1">
    <citation type="submission" date="2018-03" db="EMBL/GenBank/DDBJ databases">
        <authorList>
            <person name="Gully D."/>
        </authorList>
    </citation>
    <scope>NUCLEOTIDE SEQUENCE [LARGE SCALE GENOMIC DNA]</scope>
    <source>
        <strain evidence="1">ORS3257</strain>
    </source>
</reference>
<evidence type="ECO:0000313" key="1">
    <source>
        <dbReference type="EMBL" id="SPP98304.1"/>
    </source>
</evidence>